<dbReference type="Gene3D" id="3.30.530.20">
    <property type="match status" value="1"/>
</dbReference>
<keyword evidence="3" id="KW-1185">Reference proteome</keyword>
<dbReference type="InterPro" id="IPR023393">
    <property type="entry name" value="START-like_dom_sf"/>
</dbReference>
<dbReference type="Pfam" id="PF10604">
    <property type="entry name" value="Polyketide_cyc2"/>
    <property type="match status" value="1"/>
</dbReference>
<protein>
    <submittedName>
        <fullName evidence="2">MxaD protein</fullName>
    </submittedName>
</protein>
<dbReference type="Proteomes" id="UP001321450">
    <property type="component" value="Chromosome"/>
</dbReference>
<gene>
    <name evidence="2" type="ORF">MIN45_P0692</name>
</gene>
<dbReference type="InterPro" id="IPR019587">
    <property type="entry name" value="Polyketide_cyclase/dehydratase"/>
</dbReference>
<dbReference type="RefSeq" id="WP_286293431.1">
    <property type="nucleotide sequence ID" value="NZ_AP024718.1"/>
</dbReference>
<feature type="chain" id="PRO_5043560680" evidence="1">
    <location>
        <begin position="22"/>
        <end position="195"/>
    </location>
</feature>
<evidence type="ECO:0000256" key="1">
    <source>
        <dbReference type="SAM" id="SignalP"/>
    </source>
</evidence>
<dbReference type="CDD" id="cd07821">
    <property type="entry name" value="PYR_PYL_RCAR_like"/>
    <property type="match status" value="1"/>
</dbReference>
<dbReference type="AlphaFoldDB" id="A0AAU9CPS7"/>
<evidence type="ECO:0000313" key="2">
    <source>
        <dbReference type="EMBL" id="BCX88323.1"/>
    </source>
</evidence>
<dbReference type="PANTHER" id="PTHR39332">
    <property type="entry name" value="BLL4707 PROTEIN"/>
    <property type="match status" value="1"/>
</dbReference>
<keyword evidence="1" id="KW-0732">Signal</keyword>
<sequence>MRKLIPLFSLLALVWAVSAEAHGPSRQKVAEEVVIDAPAAKVWEIVKDFCSIEKWHPQVKSCTLEGDGTKKGAKRKVTLAGGGWIVEELKKYDPKKRMYKTFCGCTPDEEISTAKTITWSGAEVKVPVIPVANYSSIFEVKEANGKTKVVWRGAFYRAYMNNNPPPEMNEEAAIKAVTEFYRQGLDHLKQIAESQ</sequence>
<dbReference type="KEGG" id="meiy:MIN45_P0692"/>
<dbReference type="SUPFAM" id="SSF55961">
    <property type="entry name" value="Bet v1-like"/>
    <property type="match status" value="1"/>
</dbReference>
<accession>A0AAU9CPS7</accession>
<proteinExistence type="predicted"/>
<evidence type="ECO:0000313" key="3">
    <source>
        <dbReference type="Proteomes" id="UP001321450"/>
    </source>
</evidence>
<reference evidence="3" key="1">
    <citation type="journal article" date="2024" name="Int. J. Syst. Evol. Microbiol.">
        <title>Methylomarinovum tepidoasis sp. nov., a moderately thermophilic methanotroph of the family Methylothermaceae isolated from a deep-sea hydrothermal field.</title>
        <authorList>
            <person name="Hirayama H."/>
            <person name="Takaki Y."/>
            <person name="Abe M."/>
            <person name="Miyazaki M."/>
            <person name="Uematsu K."/>
            <person name="Matsui Y."/>
            <person name="Takai K."/>
        </authorList>
    </citation>
    <scope>NUCLEOTIDE SEQUENCE [LARGE SCALE GENOMIC DNA]</scope>
    <source>
        <strain evidence="3">IN45</strain>
    </source>
</reference>
<dbReference type="PANTHER" id="PTHR39332:SF7">
    <property type="entry name" value="SRPBCC FAMILY PROTEIN"/>
    <property type="match status" value="1"/>
</dbReference>
<dbReference type="EMBL" id="AP024718">
    <property type="protein sequence ID" value="BCX88323.1"/>
    <property type="molecule type" value="Genomic_DNA"/>
</dbReference>
<name>A0AAU9CPS7_9GAMM</name>
<feature type="signal peptide" evidence="1">
    <location>
        <begin position="1"/>
        <end position="21"/>
    </location>
</feature>
<organism evidence="2 3">
    <name type="scientific">Methylomarinovum tepidoasis</name>
    <dbReference type="NCBI Taxonomy" id="2840183"/>
    <lineage>
        <taxon>Bacteria</taxon>
        <taxon>Pseudomonadati</taxon>
        <taxon>Pseudomonadota</taxon>
        <taxon>Gammaproteobacteria</taxon>
        <taxon>Methylococcales</taxon>
        <taxon>Methylothermaceae</taxon>
        <taxon>Methylomarinovum</taxon>
    </lineage>
</organism>